<dbReference type="PANTHER" id="PTHR11412">
    <property type="entry name" value="MACROGLOBULIN / COMPLEMENT"/>
    <property type="match status" value="1"/>
</dbReference>
<accession>A0ABM1EXI5</accession>
<feature type="domain" description="Alpha-macroglobulin-like TED" evidence="3">
    <location>
        <begin position="7"/>
        <end position="144"/>
    </location>
</feature>
<evidence type="ECO:0000313" key="5">
    <source>
        <dbReference type="RefSeq" id="XP_014676906.1"/>
    </source>
</evidence>
<organism evidence="4 5">
    <name type="scientific">Priapulus caudatus</name>
    <name type="common">Priapulid worm</name>
    <dbReference type="NCBI Taxonomy" id="37621"/>
    <lineage>
        <taxon>Eukaryota</taxon>
        <taxon>Metazoa</taxon>
        <taxon>Ecdysozoa</taxon>
        <taxon>Scalidophora</taxon>
        <taxon>Priapulida</taxon>
        <taxon>Priapulimorpha</taxon>
        <taxon>Priapulimorphida</taxon>
        <taxon>Priapulidae</taxon>
        <taxon>Priapulus</taxon>
    </lineage>
</organism>
<dbReference type="RefSeq" id="XP_014676906.1">
    <property type="nucleotide sequence ID" value="XM_014821420.1"/>
</dbReference>
<proteinExistence type="predicted"/>
<keyword evidence="2" id="KW-0882">Thioester bond</keyword>
<evidence type="ECO:0000313" key="4">
    <source>
        <dbReference type="Proteomes" id="UP000695022"/>
    </source>
</evidence>
<evidence type="ECO:0000256" key="2">
    <source>
        <dbReference type="ARBA" id="ARBA00022966"/>
    </source>
</evidence>
<evidence type="ECO:0000256" key="1">
    <source>
        <dbReference type="ARBA" id="ARBA00022729"/>
    </source>
</evidence>
<name>A0ABM1EXI5_PRICU</name>
<keyword evidence="1" id="KW-0732">Signal</keyword>
<reference evidence="5" key="1">
    <citation type="submission" date="2025-08" db="UniProtKB">
        <authorList>
            <consortium name="RefSeq"/>
        </authorList>
    </citation>
    <scope>IDENTIFICATION</scope>
</reference>
<dbReference type="PANTHER" id="PTHR11412:SF136">
    <property type="entry name" value="CD109 ANTIGEN"/>
    <property type="match status" value="1"/>
</dbReference>
<sequence>MDDTDVEKAEFKMALDTSIQYLVSRVSAMDTPYELALTNYALTLANHPAQTDTRKKLEKLAKEEDGMKYWKNAEEQPKSADWWYYHSHPSVDIEMTSYVLLSHTYRKDIEGALPIMKWLVSQRNELGGFSSTQDTVIGLQALAEWGELSDPEASACRLTSQPDRRVTDSPSMTAMPIHCSHGSSALRSVVCATRRRAVAPACYRSPTSTMSCRIYFRPHSTRAPRPGRTPTIPLTWKCARDT</sequence>
<dbReference type="SUPFAM" id="SSF48239">
    <property type="entry name" value="Terpenoid cyclases/Protein prenyltransferases"/>
    <property type="match status" value="1"/>
</dbReference>
<evidence type="ECO:0000259" key="3">
    <source>
        <dbReference type="Pfam" id="PF07678"/>
    </source>
</evidence>
<dbReference type="Proteomes" id="UP000695022">
    <property type="component" value="Unplaced"/>
</dbReference>
<dbReference type="Gene3D" id="1.50.10.20">
    <property type="match status" value="1"/>
</dbReference>
<dbReference type="InterPro" id="IPR008930">
    <property type="entry name" value="Terpenoid_cyclase/PrenylTrfase"/>
</dbReference>
<dbReference type="InterPro" id="IPR050473">
    <property type="entry name" value="A2M/Complement_sys"/>
</dbReference>
<dbReference type="GeneID" id="106816799"/>
<dbReference type="Pfam" id="PF07678">
    <property type="entry name" value="TED_complement"/>
    <property type="match status" value="1"/>
</dbReference>
<dbReference type="InterPro" id="IPR011626">
    <property type="entry name" value="Alpha-macroglobulin_TED"/>
</dbReference>
<protein>
    <submittedName>
        <fullName evidence="5">C3 and PZP-like alpha-2-macroglobulin domain-containing protein 8</fullName>
    </submittedName>
</protein>
<gene>
    <name evidence="5" type="primary">LOC106816799</name>
</gene>
<keyword evidence="4" id="KW-1185">Reference proteome</keyword>